<organism evidence="3 4">
    <name type="scientific">Piscibacillus salipiscarius</name>
    <dbReference type="NCBI Taxonomy" id="299480"/>
    <lineage>
        <taxon>Bacteria</taxon>
        <taxon>Bacillati</taxon>
        <taxon>Bacillota</taxon>
        <taxon>Bacilli</taxon>
        <taxon>Bacillales</taxon>
        <taxon>Bacillaceae</taxon>
        <taxon>Piscibacillus</taxon>
    </lineage>
</organism>
<evidence type="ECO:0000256" key="1">
    <source>
        <dbReference type="SAM" id="MobiDB-lite"/>
    </source>
</evidence>
<comment type="caution">
    <text evidence="3">The sequence shown here is derived from an EMBL/GenBank/DDBJ whole genome shotgun (WGS) entry which is preliminary data.</text>
</comment>
<dbReference type="Proteomes" id="UP001597452">
    <property type="component" value="Unassembled WGS sequence"/>
</dbReference>
<dbReference type="InterPro" id="IPR022121">
    <property type="entry name" value="Peptidase_M73_camelysin"/>
</dbReference>
<keyword evidence="2" id="KW-0732">Signal</keyword>
<dbReference type="EMBL" id="JBHUMZ010000020">
    <property type="protein sequence ID" value="MFD2638930.1"/>
    <property type="molecule type" value="Genomic_DNA"/>
</dbReference>
<name>A0ABW5QB27_9BACI</name>
<proteinExistence type="predicted"/>
<accession>A0ABW5QB27</accession>
<feature type="compositionally biased region" description="Polar residues" evidence="1">
    <location>
        <begin position="283"/>
        <end position="293"/>
    </location>
</feature>
<sequence>MKLKKKLMMGSMSAAMGLSLVAGGTYAAFNDVEDTSAAFAAGTLEMDLEQVAEGKPFTFEVVNLKPGDTMTRDIKFVNKGSLAIKEVLMAIENMQFASIGTVLGDEPQAEMMFPGSGDSWFDNVNTDPLAFLDQFRVSIITLGAESGGDYQKELLGQDDNVTLKDFYLASDSLNSKDASSSQINAARSKVYDAINHKNYIKGHRLNVTTETNNGWEGLPVDPTDPDVLRLKIEFIDDQDKDEYGEYEQNIYQANGAMLTFSFEATQWEGQEITEDDLGENGYIETNEQANNGE</sequence>
<reference evidence="4" key="1">
    <citation type="journal article" date="2019" name="Int. J. Syst. Evol. Microbiol.">
        <title>The Global Catalogue of Microorganisms (GCM) 10K type strain sequencing project: providing services to taxonomists for standard genome sequencing and annotation.</title>
        <authorList>
            <consortium name="The Broad Institute Genomics Platform"/>
            <consortium name="The Broad Institute Genome Sequencing Center for Infectious Disease"/>
            <person name="Wu L."/>
            <person name="Ma J."/>
        </authorList>
    </citation>
    <scope>NUCLEOTIDE SEQUENCE [LARGE SCALE GENOMIC DNA]</scope>
    <source>
        <strain evidence="4">TISTR 1571</strain>
    </source>
</reference>
<feature type="chain" id="PRO_5047030884" evidence="2">
    <location>
        <begin position="28"/>
        <end position="293"/>
    </location>
</feature>
<protein>
    <submittedName>
        <fullName evidence="3">TasA family protein</fullName>
    </submittedName>
</protein>
<evidence type="ECO:0000313" key="3">
    <source>
        <dbReference type="EMBL" id="MFD2638930.1"/>
    </source>
</evidence>
<evidence type="ECO:0000313" key="4">
    <source>
        <dbReference type="Proteomes" id="UP001597452"/>
    </source>
</evidence>
<keyword evidence="4" id="KW-1185">Reference proteome</keyword>
<dbReference type="InterPro" id="IPR023833">
    <property type="entry name" value="Signal_pept_SipW-depend-type"/>
</dbReference>
<gene>
    <name evidence="3" type="ORF">ACFSW4_08645</name>
</gene>
<feature type="region of interest" description="Disordered" evidence="1">
    <location>
        <begin position="273"/>
        <end position="293"/>
    </location>
</feature>
<dbReference type="Pfam" id="PF12389">
    <property type="entry name" value="Peptidase_M73"/>
    <property type="match status" value="1"/>
</dbReference>
<feature type="signal peptide" evidence="2">
    <location>
        <begin position="1"/>
        <end position="27"/>
    </location>
</feature>
<dbReference type="RefSeq" id="WP_054754762.1">
    <property type="nucleotide sequence ID" value="NZ_JBHUMZ010000020.1"/>
</dbReference>
<evidence type="ECO:0000256" key="2">
    <source>
        <dbReference type="SAM" id="SignalP"/>
    </source>
</evidence>
<dbReference type="NCBIfam" id="TIGR04088">
    <property type="entry name" value="cognate_SipW"/>
    <property type="match status" value="1"/>
</dbReference>